<evidence type="ECO:0000256" key="4">
    <source>
        <dbReference type="ARBA" id="ARBA00022475"/>
    </source>
</evidence>
<dbReference type="KEGG" id="hbv:ABIV_2002"/>
<dbReference type="InterPro" id="IPR036097">
    <property type="entry name" value="HisK_dim/P_sf"/>
</dbReference>
<proteinExistence type="predicted"/>
<dbReference type="InterPro" id="IPR000014">
    <property type="entry name" value="PAS"/>
</dbReference>
<dbReference type="InterPro" id="IPR003661">
    <property type="entry name" value="HisK_dim/P_dom"/>
</dbReference>
<dbReference type="GO" id="GO:0030295">
    <property type="term" value="F:protein kinase activator activity"/>
    <property type="evidence" value="ECO:0007669"/>
    <property type="project" value="TreeGrafter"/>
</dbReference>
<dbReference type="SMART" id="SM00387">
    <property type="entry name" value="HATPase_c"/>
    <property type="match status" value="1"/>
</dbReference>
<name>A0AAX2A4U7_9BACT</name>
<dbReference type="SUPFAM" id="SSF103190">
    <property type="entry name" value="Sensory domain-like"/>
    <property type="match status" value="1"/>
</dbReference>
<dbReference type="InterPro" id="IPR003660">
    <property type="entry name" value="HAMP_dom"/>
</dbReference>
<reference evidence="17 19" key="2">
    <citation type="submission" date="2018-07" db="EMBL/GenBank/DDBJ databases">
        <title>Complete genome of the Arcobacter bivalviorum type strain LMG 26154.</title>
        <authorList>
            <person name="Miller W.G."/>
            <person name="Yee E."/>
            <person name="Bono J.L."/>
        </authorList>
    </citation>
    <scope>NUCLEOTIDE SEQUENCE [LARGE SCALE GENOMIC DNA]</scope>
    <source>
        <strain evidence="17 19">LMG 26154</strain>
    </source>
</reference>
<evidence type="ECO:0000256" key="3">
    <source>
        <dbReference type="ARBA" id="ARBA00012438"/>
    </source>
</evidence>
<keyword evidence="8" id="KW-0547">Nucleotide-binding</keyword>
<dbReference type="PROSITE" id="PS50885">
    <property type="entry name" value="HAMP"/>
    <property type="match status" value="1"/>
</dbReference>
<dbReference type="GO" id="GO:0000155">
    <property type="term" value="F:phosphorelay sensor kinase activity"/>
    <property type="evidence" value="ECO:0007669"/>
    <property type="project" value="InterPro"/>
</dbReference>
<keyword evidence="4" id="KW-1003">Cell membrane</keyword>
<evidence type="ECO:0000313" key="17">
    <source>
        <dbReference type="EMBL" id="AXH12979.1"/>
    </source>
</evidence>
<keyword evidence="13 14" id="KW-0472">Membrane</keyword>
<dbReference type="EC" id="2.7.13.3" evidence="3"/>
<dbReference type="AlphaFoldDB" id="A0AAX2A4U7"/>
<keyword evidence="11 14" id="KW-1133">Transmembrane helix</keyword>
<evidence type="ECO:0000256" key="14">
    <source>
        <dbReference type="SAM" id="Phobius"/>
    </source>
</evidence>
<keyword evidence="9 17" id="KW-0418">Kinase</keyword>
<keyword evidence="10" id="KW-0067">ATP-binding</keyword>
<evidence type="ECO:0000256" key="11">
    <source>
        <dbReference type="ARBA" id="ARBA00022989"/>
    </source>
</evidence>
<dbReference type="Proteomes" id="UP000289193">
    <property type="component" value="Unassembled WGS sequence"/>
</dbReference>
<evidence type="ECO:0000256" key="7">
    <source>
        <dbReference type="ARBA" id="ARBA00022692"/>
    </source>
</evidence>
<evidence type="ECO:0000259" key="15">
    <source>
        <dbReference type="PROSITE" id="PS50109"/>
    </source>
</evidence>
<evidence type="ECO:0000256" key="9">
    <source>
        <dbReference type="ARBA" id="ARBA00022777"/>
    </source>
</evidence>
<feature type="domain" description="Histidine kinase" evidence="15">
    <location>
        <begin position="485"/>
        <end position="709"/>
    </location>
</feature>
<dbReference type="EMBL" id="CP031217">
    <property type="protein sequence ID" value="AXH12979.1"/>
    <property type="molecule type" value="Genomic_DNA"/>
</dbReference>
<dbReference type="Pfam" id="PF13426">
    <property type="entry name" value="PAS_9"/>
    <property type="match status" value="1"/>
</dbReference>
<dbReference type="CDD" id="cd00082">
    <property type="entry name" value="HisKA"/>
    <property type="match status" value="1"/>
</dbReference>
<feature type="transmembrane region" description="Helical" evidence="14">
    <location>
        <begin position="270"/>
        <end position="293"/>
    </location>
</feature>
<dbReference type="CDD" id="cd00130">
    <property type="entry name" value="PAS"/>
    <property type="match status" value="1"/>
</dbReference>
<evidence type="ECO:0000313" key="20">
    <source>
        <dbReference type="Proteomes" id="UP000289193"/>
    </source>
</evidence>
<gene>
    <name evidence="17" type="ORF">ABIV_2002</name>
    <name evidence="18" type="ORF">CRV05_11565</name>
</gene>
<dbReference type="InterPro" id="IPR050351">
    <property type="entry name" value="BphY/WalK/GraS-like"/>
</dbReference>
<dbReference type="GO" id="GO:0005524">
    <property type="term" value="F:ATP binding"/>
    <property type="evidence" value="ECO:0007669"/>
    <property type="project" value="UniProtKB-KW"/>
</dbReference>
<dbReference type="Gene3D" id="3.30.565.10">
    <property type="entry name" value="Histidine kinase-like ATPase, C-terminal domain"/>
    <property type="match status" value="1"/>
</dbReference>
<dbReference type="PANTHER" id="PTHR42878">
    <property type="entry name" value="TWO-COMPONENT HISTIDINE KINASE"/>
    <property type="match status" value="1"/>
</dbReference>
<feature type="transmembrane region" description="Helical" evidence="14">
    <location>
        <begin position="12"/>
        <end position="35"/>
    </location>
</feature>
<keyword evidence="6" id="KW-0808">Transferase</keyword>
<dbReference type="SUPFAM" id="SSF47384">
    <property type="entry name" value="Homodimeric domain of signal transducing histidine kinase"/>
    <property type="match status" value="1"/>
</dbReference>
<keyword evidence="5" id="KW-0597">Phosphoprotein</keyword>
<dbReference type="SUPFAM" id="SSF55874">
    <property type="entry name" value="ATPase domain of HSP90 chaperone/DNA topoisomerase II/histidine kinase"/>
    <property type="match status" value="1"/>
</dbReference>
<evidence type="ECO:0000256" key="2">
    <source>
        <dbReference type="ARBA" id="ARBA00004651"/>
    </source>
</evidence>
<dbReference type="InterPro" id="IPR029151">
    <property type="entry name" value="Sensor-like_sf"/>
</dbReference>
<dbReference type="Gene3D" id="1.10.287.130">
    <property type="match status" value="1"/>
</dbReference>
<dbReference type="InterPro" id="IPR004358">
    <property type="entry name" value="Sig_transdc_His_kin-like_C"/>
</dbReference>
<evidence type="ECO:0000256" key="10">
    <source>
        <dbReference type="ARBA" id="ARBA00022840"/>
    </source>
</evidence>
<dbReference type="CDD" id="cd18773">
    <property type="entry name" value="PDC1_HK_sensor"/>
    <property type="match status" value="1"/>
</dbReference>
<dbReference type="RefSeq" id="WP_114839787.1">
    <property type="nucleotide sequence ID" value="NZ_CP031217.1"/>
</dbReference>
<dbReference type="EMBL" id="PDKM01000007">
    <property type="protein sequence ID" value="RXK09212.1"/>
    <property type="molecule type" value="Genomic_DNA"/>
</dbReference>
<feature type="domain" description="HAMP" evidence="16">
    <location>
        <begin position="297"/>
        <end position="349"/>
    </location>
</feature>
<evidence type="ECO:0000313" key="18">
    <source>
        <dbReference type="EMBL" id="RXK09212.1"/>
    </source>
</evidence>
<dbReference type="NCBIfam" id="TIGR00229">
    <property type="entry name" value="sensory_box"/>
    <property type="match status" value="1"/>
</dbReference>
<keyword evidence="20" id="KW-1185">Reference proteome</keyword>
<evidence type="ECO:0000256" key="13">
    <source>
        <dbReference type="ARBA" id="ARBA00023136"/>
    </source>
</evidence>
<keyword evidence="12" id="KW-0902">Two-component regulatory system</keyword>
<dbReference type="CDD" id="cd18774">
    <property type="entry name" value="PDC2_HK_sensor"/>
    <property type="match status" value="1"/>
</dbReference>
<evidence type="ECO:0000256" key="12">
    <source>
        <dbReference type="ARBA" id="ARBA00023012"/>
    </source>
</evidence>
<reference evidence="18 20" key="1">
    <citation type="submission" date="2017-10" db="EMBL/GenBank/DDBJ databases">
        <title>Genomics of the genus Arcobacter.</title>
        <authorList>
            <person name="Perez-Cataluna A."/>
            <person name="Figueras M.J."/>
        </authorList>
    </citation>
    <scope>NUCLEOTIDE SEQUENCE [LARGE SCALE GENOMIC DNA]</scope>
    <source>
        <strain evidence="18 20">CECT 7835</strain>
    </source>
</reference>
<dbReference type="InterPro" id="IPR005467">
    <property type="entry name" value="His_kinase_dom"/>
</dbReference>
<evidence type="ECO:0000256" key="6">
    <source>
        <dbReference type="ARBA" id="ARBA00022679"/>
    </source>
</evidence>
<dbReference type="PANTHER" id="PTHR42878:SF7">
    <property type="entry name" value="SENSOR HISTIDINE KINASE GLRK"/>
    <property type="match status" value="1"/>
</dbReference>
<comment type="subcellular location">
    <subcellularLocation>
        <location evidence="2">Cell membrane</location>
        <topology evidence="2">Multi-pass membrane protein</topology>
    </subcellularLocation>
</comment>
<dbReference type="SUPFAM" id="SSF55785">
    <property type="entry name" value="PYP-like sensor domain (PAS domain)"/>
    <property type="match status" value="1"/>
</dbReference>
<protein>
    <recommendedName>
        <fullName evidence="3">histidine kinase</fullName>
        <ecNumber evidence="3">2.7.13.3</ecNumber>
    </recommendedName>
</protein>
<dbReference type="GO" id="GO:0005886">
    <property type="term" value="C:plasma membrane"/>
    <property type="evidence" value="ECO:0007669"/>
    <property type="project" value="UniProtKB-SubCell"/>
</dbReference>
<dbReference type="PRINTS" id="PR00344">
    <property type="entry name" value="BCTRLSENSOR"/>
</dbReference>
<dbReference type="InterPro" id="IPR036890">
    <property type="entry name" value="HATPase_C_sf"/>
</dbReference>
<evidence type="ECO:0000313" key="19">
    <source>
        <dbReference type="Proteomes" id="UP000253850"/>
    </source>
</evidence>
<dbReference type="PROSITE" id="PS50109">
    <property type="entry name" value="HIS_KIN"/>
    <property type="match status" value="1"/>
</dbReference>
<organism evidence="18 20">
    <name type="scientific">Halarcobacter bivalviorum</name>
    <dbReference type="NCBI Taxonomy" id="663364"/>
    <lineage>
        <taxon>Bacteria</taxon>
        <taxon>Pseudomonadati</taxon>
        <taxon>Campylobacterota</taxon>
        <taxon>Epsilonproteobacteria</taxon>
        <taxon>Campylobacterales</taxon>
        <taxon>Arcobacteraceae</taxon>
        <taxon>Halarcobacter</taxon>
    </lineage>
</organism>
<evidence type="ECO:0000256" key="5">
    <source>
        <dbReference type="ARBA" id="ARBA00022553"/>
    </source>
</evidence>
<evidence type="ECO:0000256" key="1">
    <source>
        <dbReference type="ARBA" id="ARBA00000085"/>
    </source>
</evidence>
<evidence type="ECO:0000256" key="8">
    <source>
        <dbReference type="ARBA" id="ARBA00022741"/>
    </source>
</evidence>
<dbReference type="InterPro" id="IPR035965">
    <property type="entry name" value="PAS-like_dom_sf"/>
</dbReference>
<dbReference type="Pfam" id="PF02518">
    <property type="entry name" value="HATPase_c"/>
    <property type="match status" value="1"/>
</dbReference>
<dbReference type="InterPro" id="IPR003594">
    <property type="entry name" value="HATPase_dom"/>
</dbReference>
<dbReference type="GO" id="GO:0000156">
    <property type="term" value="F:phosphorelay response regulator activity"/>
    <property type="evidence" value="ECO:0007669"/>
    <property type="project" value="TreeGrafter"/>
</dbReference>
<evidence type="ECO:0000259" key="16">
    <source>
        <dbReference type="PROSITE" id="PS50885"/>
    </source>
</evidence>
<accession>A0AAX2A4U7</accession>
<dbReference type="Gene3D" id="3.30.450.20">
    <property type="entry name" value="PAS domain"/>
    <property type="match status" value="2"/>
</dbReference>
<sequence length="709" mass="82307">MNKIKSLKKEILQLLVLFSISVIVIIGILTIWKLYDSKIEIIKYNQNLILKQVDKEVEKLLSDIENIALYISENYSYNYLLLKNIVETNNNISSILILDNKGIIEDFYAISNLNIYRGFDYSNKTYFKEIKNNKKYFWSNVFLSSVDEEPSISYSFRMGSKIGVIMINLTELSNFLQRFKNTDGSHMLRIFDRSGIMILNPDSRQFVLQRFNASSTSLYTELINKEKPFTQVIFSSVTKNENQLGAYIKVKKTDWSIVVRQSHDDILKSLTSIIVSIVLIVLFFSYIAIFLAIKISKKVFKSFDEMQSITSKIADGDYNIKLNKLHYEELNNLLNSFNKMQEKIDRREDNLEKSLASFKSLFNSTMESIVLSQNGKIIDVNDITMKLFETKNKKDFLNKSMFDFIEKEYHEVVKINLFKNTEPYEVELVRPNGRKLQALVQGKIIEFEGEDIRLTAIIDITELKQKDKLLFQQSKMASMGEMIGNIAHQWRQPLNTISTCASGIKFEKEFGILDDKRVFDTMDIIVENTQFLSKTIDDFRNFFKSNKQAESFEIKAIIKKGLKLLDASLKSHEIEIRENYLQEELLYEGLSNEFIQVVVNIINNSKDAFISNNIEKRVIQIDEKIEFNNYILEIKDNAGGIPLDIIDKIFDPYFTTKHKSQGTGIGLYMSHQIIVDHMSGNIRVKNSNLIVENRFYKGACFRIELPLPK</sequence>
<dbReference type="Gene3D" id="6.10.340.10">
    <property type="match status" value="1"/>
</dbReference>
<dbReference type="GO" id="GO:0007234">
    <property type="term" value="P:osmosensory signaling via phosphorelay pathway"/>
    <property type="evidence" value="ECO:0007669"/>
    <property type="project" value="TreeGrafter"/>
</dbReference>
<dbReference type="Proteomes" id="UP000253850">
    <property type="component" value="Chromosome"/>
</dbReference>
<keyword evidence="7 14" id="KW-0812">Transmembrane</keyword>
<comment type="catalytic activity">
    <reaction evidence="1">
        <text>ATP + protein L-histidine = ADP + protein N-phospho-L-histidine.</text>
        <dbReference type="EC" id="2.7.13.3"/>
    </reaction>
</comment>